<keyword evidence="1" id="KW-0539">Nucleus</keyword>
<dbReference type="InterPro" id="IPR001138">
    <property type="entry name" value="Zn2Cys6_DnaBD"/>
</dbReference>
<dbReference type="Gene3D" id="1.20.58.1880">
    <property type="match status" value="1"/>
</dbReference>
<dbReference type="GO" id="GO:0000500">
    <property type="term" value="C:RNA polymerase I upstream activating factor complex"/>
    <property type="evidence" value="ECO:0007669"/>
    <property type="project" value="InterPro"/>
</dbReference>
<dbReference type="AlphaFoldDB" id="A0A6A6ZIY6"/>
<dbReference type="Pfam" id="PF00172">
    <property type="entry name" value="Zn_clus"/>
    <property type="match status" value="3"/>
</dbReference>
<feature type="domain" description="Zn(2)-C6 fungal-type" evidence="3">
    <location>
        <begin position="330"/>
        <end position="359"/>
    </location>
</feature>
<dbReference type="SUPFAM" id="SSF57701">
    <property type="entry name" value="Zn2/Cys6 DNA-binding domain"/>
    <property type="match status" value="3"/>
</dbReference>
<dbReference type="CDD" id="cd00067">
    <property type="entry name" value="GAL4"/>
    <property type="match status" value="3"/>
</dbReference>
<name>A0A6A6ZIY6_9PLEO</name>
<dbReference type="GO" id="GO:0000182">
    <property type="term" value="F:rDNA binding"/>
    <property type="evidence" value="ECO:0007669"/>
    <property type="project" value="TreeGrafter"/>
</dbReference>
<reference evidence="4" key="1">
    <citation type="journal article" date="2020" name="Stud. Mycol.">
        <title>101 Dothideomycetes genomes: a test case for predicting lifestyles and emergence of pathogens.</title>
        <authorList>
            <person name="Haridas S."/>
            <person name="Albert R."/>
            <person name="Binder M."/>
            <person name="Bloem J."/>
            <person name="Labutti K."/>
            <person name="Salamov A."/>
            <person name="Andreopoulos B."/>
            <person name="Baker S."/>
            <person name="Barry K."/>
            <person name="Bills G."/>
            <person name="Bluhm B."/>
            <person name="Cannon C."/>
            <person name="Castanera R."/>
            <person name="Culley D."/>
            <person name="Daum C."/>
            <person name="Ezra D."/>
            <person name="Gonzalez J."/>
            <person name="Henrissat B."/>
            <person name="Kuo A."/>
            <person name="Liang C."/>
            <person name="Lipzen A."/>
            <person name="Lutzoni F."/>
            <person name="Magnuson J."/>
            <person name="Mondo S."/>
            <person name="Nolan M."/>
            <person name="Ohm R."/>
            <person name="Pangilinan J."/>
            <person name="Park H.-J."/>
            <person name="Ramirez L."/>
            <person name="Alfaro M."/>
            <person name="Sun H."/>
            <person name="Tritt A."/>
            <person name="Yoshinaga Y."/>
            <person name="Zwiers L.-H."/>
            <person name="Turgeon B."/>
            <person name="Goodwin S."/>
            <person name="Spatafora J."/>
            <person name="Crous P."/>
            <person name="Grigoriev I."/>
        </authorList>
    </citation>
    <scope>NUCLEOTIDE SEQUENCE</scope>
    <source>
        <strain evidence="4">CBS 113818</strain>
    </source>
</reference>
<dbReference type="PROSITE" id="PS00463">
    <property type="entry name" value="ZN2_CY6_FUNGAL_1"/>
    <property type="match status" value="2"/>
</dbReference>
<gene>
    <name evidence="4" type="ORF">CC86DRAFT_373887</name>
</gene>
<dbReference type="OrthoDB" id="2240312at2759"/>
<dbReference type="GO" id="GO:0001181">
    <property type="term" value="F:RNA polymerase I general transcription initiation factor activity"/>
    <property type="evidence" value="ECO:0007669"/>
    <property type="project" value="TreeGrafter"/>
</dbReference>
<feature type="domain" description="Zn(2)-C6 fungal-type" evidence="3">
    <location>
        <begin position="290"/>
        <end position="319"/>
    </location>
</feature>
<evidence type="ECO:0000313" key="5">
    <source>
        <dbReference type="Proteomes" id="UP000799424"/>
    </source>
</evidence>
<proteinExistence type="predicted"/>
<protein>
    <recommendedName>
        <fullName evidence="3">Zn(2)-C6 fungal-type domain-containing protein</fullName>
    </recommendedName>
</protein>
<dbReference type="Gene3D" id="4.10.240.10">
    <property type="entry name" value="Zn(2)-C6 fungal-type DNA-binding domain"/>
    <property type="match status" value="3"/>
</dbReference>
<dbReference type="PANTHER" id="PTHR28079:SF1">
    <property type="entry name" value="RNA POLYMERASE I-SPECIFIC TRANSCRIPTION INITIATION FACTOR RRN5"/>
    <property type="match status" value="1"/>
</dbReference>
<dbReference type="PANTHER" id="PTHR28079">
    <property type="entry name" value="RNA POLYMERASE I-SPECIFIC TRANSCRIPTION INITIATION FACTOR RRN5"/>
    <property type="match status" value="1"/>
</dbReference>
<feature type="compositionally biased region" description="Low complexity" evidence="2">
    <location>
        <begin position="746"/>
        <end position="761"/>
    </location>
</feature>
<dbReference type="SMART" id="SM00066">
    <property type="entry name" value="GAL4"/>
    <property type="match status" value="3"/>
</dbReference>
<evidence type="ECO:0000259" key="3">
    <source>
        <dbReference type="PROSITE" id="PS50048"/>
    </source>
</evidence>
<dbReference type="InterPro" id="IPR039601">
    <property type="entry name" value="Rrn5"/>
</dbReference>
<feature type="region of interest" description="Disordered" evidence="2">
    <location>
        <begin position="575"/>
        <end position="632"/>
    </location>
</feature>
<accession>A0A6A6ZIY6</accession>
<dbReference type="GO" id="GO:0000981">
    <property type="term" value="F:DNA-binding transcription factor activity, RNA polymerase II-specific"/>
    <property type="evidence" value="ECO:0007669"/>
    <property type="project" value="InterPro"/>
</dbReference>
<organism evidence="4 5">
    <name type="scientific">Ophiobolus disseminans</name>
    <dbReference type="NCBI Taxonomy" id="1469910"/>
    <lineage>
        <taxon>Eukaryota</taxon>
        <taxon>Fungi</taxon>
        <taxon>Dikarya</taxon>
        <taxon>Ascomycota</taxon>
        <taxon>Pezizomycotina</taxon>
        <taxon>Dothideomycetes</taxon>
        <taxon>Pleosporomycetidae</taxon>
        <taxon>Pleosporales</taxon>
        <taxon>Pleosporineae</taxon>
        <taxon>Phaeosphaeriaceae</taxon>
        <taxon>Ophiobolus</taxon>
    </lineage>
</organism>
<keyword evidence="5" id="KW-1185">Reference proteome</keyword>
<evidence type="ECO:0000256" key="1">
    <source>
        <dbReference type="ARBA" id="ARBA00023242"/>
    </source>
</evidence>
<dbReference type="GO" id="GO:0008270">
    <property type="term" value="F:zinc ion binding"/>
    <property type="evidence" value="ECO:0007669"/>
    <property type="project" value="InterPro"/>
</dbReference>
<feature type="compositionally biased region" description="Basic and acidic residues" evidence="2">
    <location>
        <begin position="809"/>
        <end position="818"/>
    </location>
</feature>
<feature type="domain" description="Zn(2)-C6 fungal-type" evidence="3">
    <location>
        <begin position="230"/>
        <end position="259"/>
    </location>
</feature>
<feature type="compositionally biased region" description="Basic and acidic residues" evidence="2">
    <location>
        <begin position="1"/>
        <end position="13"/>
    </location>
</feature>
<dbReference type="PROSITE" id="PS50048">
    <property type="entry name" value="ZN2_CY6_FUNGAL_2"/>
    <property type="match status" value="3"/>
</dbReference>
<evidence type="ECO:0000313" key="4">
    <source>
        <dbReference type="EMBL" id="KAF2820956.1"/>
    </source>
</evidence>
<sequence>MSSESEEYREPAARRRSSTPDTPRKRQRLASTDSSRRRNHKEFRRYDVENKYSDDYRLLFNKHAALAAARFEVDDLVQHRSEQIGSSQWSNKEQAIFFAALERLGRNDLPGIAGAVETKTEAETRDFLLSLQDGAQRRGDSKLTLRDVPAAIELGSSCDRRLEDAADALAWYQERFEAEQEQERYGNHWLITPQIAEELEHAVDGAVRARRASTPQATHTKRSGSGVAGSCTACKQRKRRCDRGTPCRNCTRSNTECVYSEVALDVDGVKNTFNHVPRPPNASTGTSAVACVACKKEKKTCDHETPCVRCVSLRIECEYPTSDRKRLAGACCRCKKHKIKCDREIPCTNCTHSKADCVYPNTPTLNPNPASDAAQWDREDDNLLMDGVAETSILQLIPEAKLLKPQVMLRLSTDLFMNRSPEFSSPWPHWSEYTSELAVEPSMYRTAFNDFHRLVVSVTKRLVHTTLMQTTSRLRAQRLRTKNGIMPFVKKRDVHSAIDVLGLKRDGRDRWSGVPRRCGLKVVTSTSTARGNRHTVMPWNELERIMSSASGLNEATYTTDADSSTEPEKFKFKAARSGTPLPMQNLTLSDSGDDLEPDTLSSGADDGLVEDSAEKEERSMGHKPFRHRDPNGRYLSAPPGVEVENPLQQLRTLEHFDQEASLQEEHALWDMLGMEPTVKDDRKKTDEDLEDLETERLATKVDDWRGTVQYCAPWEAYSKPVPAAKFSATRRSLSPMPTAYDRRSLSSRSLSGVLSDDSSMSGTRRPRRRSTMPVELRAHGATAYAALQGEDLGISDQDMTSSSSDEADKDDRVFEKDIPAQSIEDDISDHESSIG</sequence>
<dbReference type="GO" id="GO:0042790">
    <property type="term" value="P:nucleolar large rRNA transcription by RNA polymerase I"/>
    <property type="evidence" value="ECO:0007669"/>
    <property type="project" value="InterPro"/>
</dbReference>
<feature type="region of interest" description="Disordered" evidence="2">
    <location>
        <begin position="736"/>
        <end position="835"/>
    </location>
</feature>
<dbReference type="InterPro" id="IPR036864">
    <property type="entry name" value="Zn2-C6_fun-type_DNA-bd_sf"/>
</dbReference>
<dbReference type="GO" id="GO:0006361">
    <property type="term" value="P:transcription initiation at RNA polymerase I promoter"/>
    <property type="evidence" value="ECO:0007669"/>
    <property type="project" value="TreeGrafter"/>
</dbReference>
<feature type="region of interest" description="Disordered" evidence="2">
    <location>
        <begin position="1"/>
        <end position="42"/>
    </location>
</feature>
<dbReference type="EMBL" id="MU006238">
    <property type="protein sequence ID" value="KAF2820956.1"/>
    <property type="molecule type" value="Genomic_DNA"/>
</dbReference>
<evidence type="ECO:0000256" key="2">
    <source>
        <dbReference type="SAM" id="MobiDB-lite"/>
    </source>
</evidence>
<dbReference type="Proteomes" id="UP000799424">
    <property type="component" value="Unassembled WGS sequence"/>
</dbReference>